<dbReference type="EMBL" id="ADBL01000341">
    <property type="status" value="NOT_ANNOTATED_CDS"/>
    <property type="molecule type" value="Genomic_DNA"/>
</dbReference>
<dbReference type="AlphaFoldDB" id="A0A0C4DNM6"/>
<sequence>MPLSSRATSPVVAPPESATIHKPEVDGPNACNCAARISEPAITTAEPDASPSALAASSSSSSSMRDYSGGHRLPTGGGGGNGGNPCGTVELEAKGFDLAKFVTAPRPGASSCPLPPPCSCCCFLAGAMTDICFYRINRGAAASSRSPTSVRLLYNPHRECAFRIAWVFAPLIRATTLVAVILQNRG</sequence>
<evidence type="ECO:0000256" key="1">
    <source>
        <dbReference type="SAM" id="MobiDB-lite"/>
    </source>
</evidence>
<accession>A0A0C4DNM6</accession>
<dbReference type="VEuPathDB" id="FungiDB:MAPG_01418"/>
<dbReference type="EnsemblFungi" id="MAPG_01418T0">
    <property type="protein sequence ID" value="MAPG_01418T0"/>
    <property type="gene ID" value="MAPG_01418"/>
</dbReference>
<evidence type="ECO:0000313" key="3">
    <source>
        <dbReference type="EnsemblFungi" id="MAPG_01418T0"/>
    </source>
</evidence>
<reference evidence="3" key="5">
    <citation type="submission" date="2015-06" db="UniProtKB">
        <authorList>
            <consortium name="EnsemblFungi"/>
        </authorList>
    </citation>
    <scope>IDENTIFICATION</scope>
    <source>
        <strain evidence="3">ATCC 64411</strain>
    </source>
</reference>
<evidence type="ECO:0000313" key="2">
    <source>
        <dbReference type="EMBL" id="KLU82345.1"/>
    </source>
</evidence>
<reference evidence="2" key="3">
    <citation type="submission" date="2011-03" db="EMBL/GenBank/DDBJ databases">
        <title>Annotation of Magnaporthe poae ATCC 64411.</title>
        <authorList>
            <person name="Ma L.-J."/>
            <person name="Dead R."/>
            <person name="Young S.K."/>
            <person name="Zeng Q."/>
            <person name="Gargeya S."/>
            <person name="Fitzgerald M."/>
            <person name="Haas B."/>
            <person name="Abouelleil A."/>
            <person name="Alvarado L."/>
            <person name="Arachchi H.M."/>
            <person name="Berlin A."/>
            <person name="Brown A."/>
            <person name="Chapman S.B."/>
            <person name="Chen Z."/>
            <person name="Dunbar C."/>
            <person name="Freedman E."/>
            <person name="Gearin G."/>
            <person name="Gellesch M."/>
            <person name="Goldberg J."/>
            <person name="Griggs A."/>
            <person name="Gujja S."/>
            <person name="Heiman D."/>
            <person name="Howarth C."/>
            <person name="Larson L."/>
            <person name="Lui A."/>
            <person name="MacDonald P.J.P."/>
            <person name="Mehta T."/>
            <person name="Montmayeur A."/>
            <person name="Murphy C."/>
            <person name="Neiman D."/>
            <person name="Pearson M."/>
            <person name="Priest M."/>
            <person name="Roberts A."/>
            <person name="Saif S."/>
            <person name="Shea T."/>
            <person name="Shenoy N."/>
            <person name="Sisk P."/>
            <person name="Stolte C."/>
            <person name="Sykes S."/>
            <person name="Yandava C."/>
            <person name="Wortman J."/>
            <person name="Nusbaum C."/>
            <person name="Birren B."/>
        </authorList>
    </citation>
    <scope>NUCLEOTIDE SEQUENCE</scope>
    <source>
        <strain evidence="2">ATCC 64411</strain>
    </source>
</reference>
<dbReference type="EMBL" id="GL876966">
    <property type="protein sequence ID" value="KLU82345.1"/>
    <property type="molecule type" value="Genomic_DNA"/>
</dbReference>
<feature type="compositionally biased region" description="Low complexity" evidence="1">
    <location>
        <begin position="49"/>
        <end position="63"/>
    </location>
</feature>
<proteinExistence type="predicted"/>
<feature type="compositionally biased region" description="Gly residues" evidence="1">
    <location>
        <begin position="75"/>
        <end position="84"/>
    </location>
</feature>
<feature type="region of interest" description="Disordered" evidence="1">
    <location>
        <begin position="1"/>
        <end position="26"/>
    </location>
</feature>
<gene>
    <name evidence="2" type="ORF">MAPG_01418</name>
</gene>
<reference evidence="2" key="1">
    <citation type="submission" date="2010-05" db="EMBL/GenBank/DDBJ databases">
        <title>The Genome Sequence of Magnaporthe poae strain ATCC 64411.</title>
        <authorList>
            <consortium name="The Broad Institute Genome Sequencing Platform"/>
            <consortium name="Broad Institute Genome Sequencing Center for Infectious Disease"/>
            <person name="Ma L.-J."/>
            <person name="Dead R."/>
            <person name="Young S."/>
            <person name="Zeng Q."/>
            <person name="Koehrsen M."/>
            <person name="Alvarado L."/>
            <person name="Berlin A."/>
            <person name="Chapman S.B."/>
            <person name="Chen Z."/>
            <person name="Freedman E."/>
            <person name="Gellesch M."/>
            <person name="Goldberg J."/>
            <person name="Griggs A."/>
            <person name="Gujja S."/>
            <person name="Heilman E.R."/>
            <person name="Heiman D."/>
            <person name="Hepburn T."/>
            <person name="Howarth C."/>
            <person name="Jen D."/>
            <person name="Larson L."/>
            <person name="Mehta T."/>
            <person name="Neiman D."/>
            <person name="Pearson M."/>
            <person name="Roberts A."/>
            <person name="Saif S."/>
            <person name="Shea T."/>
            <person name="Shenoy N."/>
            <person name="Sisk P."/>
            <person name="Stolte C."/>
            <person name="Sykes S."/>
            <person name="Walk T."/>
            <person name="White J."/>
            <person name="Yandava C."/>
            <person name="Haas B."/>
            <person name="Nusbaum C."/>
            <person name="Birren B."/>
        </authorList>
    </citation>
    <scope>NUCLEOTIDE SEQUENCE</scope>
    <source>
        <strain evidence="2">ATCC 64411</strain>
    </source>
</reference>
<protein>
    <submittedName>
        <fullName evidence="2 3">Uncharacterized protein</fullName>
    </submittedName>
</protein>
<reference evidence="3" key="4">
    <citation type="journal article" date="2015" name="G3 (Bethesda)">
        <title>Genome sequences of three phytopathogenic species of the Magnaporthaceae family of fungi.</title>
        <authorList>
            <person name="Okagaki L.H."/>
            <person name="Nunes C.C."/>
            <person name="Sailsbery J."/>
            <person name="Clay B."/>
            <person name="Brown D."/>
            <person name="John T."/>
            <person name="Oh Y."/>
            <person name="Young N."/>
            <person name="Fitzgerald M."/>
            <person name="Haas B.J."/>
            <person name="Zeng Q."/>
            <person name="Young S."/>
            <person name="Adiconis X."/>
            <person name="Fan L."/>
            <person name="Levin J.Z."/>
            <person name="Mitchell T.K."/>
            <person name="Okubara P.A."/>
            <person name="Farman M.L."/>
            <person name="Kohn L.M."/>
            <person name="Birren B."/>
            <person name="Ma L.-J."/>
            <person name="Dean R.A."/>
        </authorList>
    </citation>
    <scope>NUCLEOTIDE SEQUENCE</scope>
    <source>
        <strain evidence="3">ATCC 64411 / 73-15</strain>
    </source>
</reference>
<keyword evidence="4" id="KW-1185">Reference proteome</keyword>
<name>A0A0C4DNM6_MAGP6</name>
<evidence type="ECO:0000313" key="4">
    <source>
        <dbReference type="Proteomes" id="UP000011715"/>
    </source>
</evidence>
<dbReference type="Proteomes" id="UP000011715">
    <property type="component" value="Unassembled WGS sequence"/>
</dbReference>
<feature type="region of interest" description="Disordered" evidence="1">
    <location>
        <begin position="42"/>
        <end position="84"/>
    </location>
</feature>
<organism evidence="3 4">
    <name type="scientific">Magnaporthiopsis poae (strain ATCC 64411 / 73-15)</name>
    <name type="common">Kentucky bluegrass fungus</name>
    <name type="synonym">Magnaporthe poae</name>
    <dbReference type="NCBI Taxonomy" id="644358"/>
    <lineage>
        <taxon>Eukaryota</taxon>
        <taxon>Fungi</taxon>
        <taxon>Dikarya</taxon>
        <taxon>Ascomycota</taxon>
        <taxon>Pezizomycotina</taxon>
        <taxon>Sordariomycetes</taxon>
        <taxon>Sordariomycetidae</taxon>
        <taxon>Magnaporthales</taxon>
        <taxon>Magnaporthaceae</taxon>
        <taxon>Magnaporthiopsis</taxon>
    </lineage>
</organism>
<reference evidence="4" key="2">
    <citation type="submission" date="2010-05" db="EMBL/GenBank/DDBJ databases">
        <title>The genome sequence of Magnaporthe poae strain ATCC 64411.</title>
        <authorList>
            <person name="Ma L.-J."/>
            <person name="Dead R."/>
            <person name="Young S."/>
            <person name="Zeng Q."/>
            <person name="Koehrsen M."/>
            <person name="Alvarado L."/>
            <person name="Berlin A."/>
            <person name="Chapman S.B."/>
            <person name="Chen Z."/>
            <person name="Freedman E."/>
            <person name="Gellesch M."/>
            <person name="Goldberg J."/>
            <person name="Griggs A."/>
            <person name="Gujja S."/>
            <person name="Heilman E.R."/>
            <person name="Heiman D."/>
            <person name="Hepburn T."/>
            <person name="Howarth C."/>
            <person name="Jen D."/>
            <person name="Larson L."/>
            <person name="Mehta T."/>
            <person name="Neiman D."/>
            <person name="Pearson M."/>
            <person name="Roberts A."/>
            <person name="Saif S."/>
            <person name="Shea T."/>
            <person name="Shenoy N."/>
            <person name="Sisk P."/>
            <person name="Stolte C."/>
            <person name="Sykes S."/>
            <person name="Walk T."/>
            <person name="White J."/>
            <person name="Yandava C."/>
            <person name="Haas B."/>
            <person name="Nusbaum C."/>
            <person name="Birren B."/>
        </authorList>
    </citation>
    <scope>NUCLEOTIDE SEQUENCE [LARGE SCALE GENOMIC DNA]</scope>
    <source>
        <strain evidence="4">ATCC 64411 / 73-15</strain>
    </source>
</reference>